<evidence type="ECO:0000313" key="2">
    <source>
        <dbReference type="Proteomes" id="UP000886722"/>
    </source>
</evidence>
<dbReference type="Pfam" id="PF10771">
    <property type="entry name" value="DUF2582"/>
    <property type="match status" value="1"/>
</dbReference>
<protein>
    <submittedName>
        <fullName evidence="1">Winged helix-turn-helix domain-containing protein</fullName>
    </submittedName>
</protein>
<organism evidence="1 2">
    <name type="scientific">Candidatus Caccoplasma intestinavium</name>
    <dbReference type="NCBI Taxonomy" id="2840716"/>
    <lineage>
        <taxon>Bacteria</taxon>
        <taxon>Pseudomonadati</taxon>
        <taxon>Bacteroidota</taxon>
        <taxon>Bacteroidia</taxon>
        <taxon>Bacteroidales</taxon>
        <taxon>Bacteroidaceae</taxon>
        <taxon>Bacteroidaceae incertae sedis</taxon>
        <taxon>Candidatus Caccoplasma</taxon>
    </lineage>
</organism>
<reference evidence="1" key="2">
    <citation type="journal article" date="2021" name="PeerJ">
        <title>Extensive microbial diversity within the chicken gut microbiome revealed by metagenomics and culture.</title>
        <authorList>
            <person name="Gilroy R."/>
            <person name="Ravi A."/>
            <person name="Getino M."/>
            <person name="Pursley I."/>
            <person name="Horton D.L."/>
            <person name="Alikhan N.F."/>
            <person name="Baker D."/>
            <person name="Gharbi K."/>
            <person name="Hall N."/>
            <person name="Watson M."/>
            <person name="Adriaenssens E.M."/>
            <person name="Foster-Nyarko E."/>
            <person name="Jarju S."/>
            <person name="Secka A."/>
            <person name="Antonio M."/>
            <person name="Oren A."/>
            <person name="Chaudhuri R.R."/>
            <person name="La Ragione R."/>
            <person name="Hildebrand F."/>
            <person name="Pallen M.J."/>
        </authorList>
    </citation>
    <scope>NUCLEOTIDE SEQUENCE</scope>
    <source>
        <strain evidence="1">21143</strain>
    </source>
</reference>
<comment type="caution">
    <text evidence="1">The sequence shown here is derived from an EMBL/GenBank/DDBJ whole genome shotgun (WGS) entry which is preliminary data.</text>
</comment>
<dbReference type="EMBL" id="DVKT01000063">
    <property type="protein sequence ID" value="HIT40093.1"/>
    <property type="molecule type" value="Genomic_DNA"/>
</dbReference>
<dbReference type="InterPro" id="IPR019707">
    <property type="entry name" value="DUF2582"/>
</dbReference>
<dbReference type="Proteomes" id="UP000886722">
    <property type="component" value="Unassembled WGS sequence"/>
</dbReference>
<dbReference type="InterPro" id="IPR036388">
    <property type="entry name" value="WH-like_DNA-bd_sf"/>
</dbReference>
<reference evidence="1" key="1">
    <citation type="submission" date="2020-10" db="EMBL/GenBank/DDBJ databases">
        <authorList>
            <person name="Gilroy R."/>
        </authorList>
    </citation>
    <scope>NUCLEOTIDE SEQUENCE</scope>
    <source>
        <strain evidence="1">21143</strain>
    </source>
</reference>
<gene>
    <name evidence="1" type="ORF">IAD06_08685</name>
</gene>
<evidence type="ECO:0000313" key="1">
    <source>
        <dbReference type="EMBL" id="HIT40093.1"/>
    </source>
</evidence>
<sequence>METAKIGLNAGLVWRKLNENGSFPIQELARKLDLGAEDTALAIGWLARENKVYLERKNGVLYVKNS</sequence>
<accession>A0A9D1KD53</accession>
<dbReference type="Gene3D" id="1.10.10.10">
    <property type="entry name" value="Winged helix-like DNA-binding domain superfamily/Winged helix DNA-binding domain"/>
    <property type="match status" value="1"/>
</dbReference>
<name>A0A9D1KD53_9BACT</name>
<proteinExistence type="predicted"/>
<dbReference type="AlphaFoldDB" id="A0A9D1KD53"/>